<keyword evidence="3 6" id="KW-0489">Methyltransferase</keyword>
<keyword evidence="2 6" id="KW-0698">rRNA processing</keyword>
<feature type="domain" description="RsmI HTH" evidence="8">
    <location>
        <begin position="237"/>
        <end position="280"/>
    </location>
</feature>
<dbReference type="PIRSF" id="PIRSF005917">
    <property type="entry name" value="MTase_YraL"/>
    <property type="match status" value="1"/>
</dbReference>
<evidence type="ECO:0000256" key="3">
    <source>
        <dbReference type="ARBA" id="ARBA00022603"/>
    </source>
</evidence>
<comment type="function">
    <text evidence="6">Catalyzes the 2'-O-methylation of the ribose of cytidine 1402 (C1402) in 16S rRNA.</text>
</comment>
<keyword evidence="4 6" id="KW-0808">Transferase</keyword>
<sequence length="287" mass="30835">MSAPSRALGPGLYLVATPIGNARDITLRALDVLKGADLLLAEDTRTLRKLMEIHGIPLGGRRVWAYHDHNGAAVRPKVLQRIAEGASVAFASDAGMPLVADPGFDLARAVAQEGFAITSVPGASAPLAALSLAGLPSDRFLFAGFLPATQMARAAVLRDLADTPATLIFFETAKRCLPMLKACQEILGDRQAAICRELTKKFEEVRRGRLSELVTGCEVDPPRGELVVVIDRGEDRPSEDDMEAALRRALGSMGVKDAAAFVAQGYGVKKRDAYQMALRLSQEDEER</sequence>
<reference evidence="9" key="1">
    <citation type="submission" date="2020-12" db="EMBL/GenBank/DDBJ databases">
        <title>Bacterial taxonomy.</title>
        <authorList>
            <person name="Pan X."/>
        </authorList>
    </citation>
    <scope>NUCLEOTIDE SEQUENCE</scope>
    <source>
        <strain evidence="9">KCTC 52957</strain>
    </source>
</reference>
<dbReference type="AlphaFoldDB" id="A0A934MEE2"/>
<evidence type="ECO:0000256" key="6">
    <source>
        <dbReference type="HAMAP-Rule" id="MF_01877"/>
    </source>
</evidence>
<comment type="catalytic activity">
    <reaction evidence="6">
        <text>cytidine(1402) in 16S rRNA + S-adenosyl-L-methionine = 2'-O-methylcytidine(1402) in 16S rRNA + S-adenosyl-L-homocysteine + H(+)</text>
        <dbReference type="Rhea" id="RHEA:42924"/>
        <dbReference type="Rhea" id="RHEA-COMP:10285"/>
        <dbReference type="Rhea" id="RHEA-COMP:10286"/>
        <dbReference type="ChEBI" id="CHEBI:15378"/>
        <dbReference type="ChEBI" id="CHEBI:57856"/>
        <dbReference type="ChEBI" id="CHEBI:59789"/>
        <dbReference type="ChEBI" id="CHEBI:74495"/>
        <dbReference type="ChEBI" id="CHEBI:82748"/>
        <dbReference type="EC" id="2.1.1.198"/>
    </reaction>
</comment>
<gene>
    <name evidence="6 9" type="primary">rsmI</name>
    <name evidence="9" type="ORF">ILP92_11480</name>
</gene>
<dbReference type="Pfam" id="PF00590">
    <property type="entry name" value="TP_methylase"/>
    <property type="match status" value="1"/>
</dbReference>
<organism evidence="9 10">
    <name type="scientific">Palleronia pontilimi</name>
    <dbReference type="NCBI Taxonomy" id="1964209"/>
    <lineage>
        <taxon>Bacteria</taxon>
        <taxon>Pseudomonadati</taxon>
        <taxon>Pseudomonadota</taxon>
        <taxon>Alphaproteobacteria</taxon>
        <taxon>Rhodobacterales</taxon>
        <taxon>Roseobacteraceae</taxon>
        <taxon>Palleronia</taxon>
    </lineage>
</organism>
<evidence type="ECO:0000256" key="5">
    <source>
        <dbReference type="ARBA" id="ARBA00022691"/>
    </source>
</evidence>
<evidence type="ECO:0000259" key="8">
    <source>
        <dbReference type="Pfam" id="PF23016"/>
    </source>
</evidence>
<dbReference type="FunFam" id="3.30.950.10:FF:000002">
    <property type="entry name" value="Ribosomal RNA small subunit methyltransferase I"/>
    <property type="match status" value="1"/>
</dbReference>
<protein>
    <recommendedName>
        <fullName evidence="6">Ribosomal RNA small subunit methyltransferase I</fullName>
        <ecNumber evidence="6">2.1.1.198</ecNumber>
    </recommendedName>
    <alternativeName>
        <fullName evidence="6">16S rRNA 2'-O-ribose C1402 methyltransferase</fullName>
    </alternativeName>
    <alternativeName>
        <fullName evidence="6">rRNA (cytidine-2'-O-)-methyltransferase RsmI</fullName>
    </alternativeName>
</protein>
<dbReference type="InterPro" id="IPR014777">
    <property type="entry name" value="4pyrrole_Mease_sub1"/>
</dbReference>
<comment type="subcellular location">
    <subcellularLocation>
        <location evidence="6">Cytoplasm</location>
    </subcellularLocation>
</comment>
<evidence type="ECO:0000256" key="1">
    <source>
        <dbReference type="ARBA" id="ARBA00022490"/>
    </source>
</evidence>
<dbReference type="InterPro" id="IPR008189">
    <property type="entry name" value="rRNA_ssu_MeTfrase_I"/>
</dbReference>
<dbReference type="SUPFAM" id="SSF53790">
    <property type="entry name" value="Tetrapyrrole methylase"/>
    <property type="match status" value="1"/>
</dbReference>
<evidence type="ECO:0000313" key="9">
    <source>
        <dbReference type="EMBL" id="MBJ3763366.1"/>
    </source>
</evidence>
<comment type="caution">
    <text evidence="9">The sequence shown here is derived from an EMBL/GenBank/DDBJ whole genome shotgun (WGS) entry which is preliminary data.</text>
</comment>
<dbReference type="InterPro" id="IPR035996">
    <property type="entry name" value="4pyrrol_Methylase_sf"/>
</dbReference>
<dbReference type="InterPro" id="IPR014776">
    <property type="entry name" value="4pyrrole_Mease_sub2"/>
</dbReference>
<dbReference type="Gene3D" id="3.30.950.10">
    <property type="entry name" value="Methyltransferase, Cobalt-precorrin-4 Transmethylase, Domain 2"/>
    <property type="match status" value="1"/>
</dbReference>
<dbReference type="GO" id="GO:0070677">
    <property type="term" value="F:rRNA (cytosine-2'-O-)-methyltransferase activity"/>
    <property type="evidence" value="ECO:0007669"/>
    <property type="project" value="UniProtKB-UniRule"/>
</dbReference>
<proteinExistence type="inferred from homology"/>
<keyword evidence="1 6" id="KW-0963">Cytoplasm</keyword>
<accession>A0A934MEE2</accession>
<evidence type="ECO:0000256" key="4">
    <source>
        <dbReference type="ARBA" id="ARBA00022679"/>
    </source>
</evidence>
<keyword evidence="5 6" id="KW-0949">S-adenosyl-L-methionine</keyword>
<keyword evidence="10" id="KW-1185">Reference proteome</keyword>
<evidence type="ECO:0000313" key="10">
    <source>
        <dbReference type="Proteomes" id="UP000642488"/>
    </source>
</evidence>
<dbReference type="PANTHER" id="PTHR46111">
    <property type="entry name" value="RIBOSOMAL RNA SMALL SUBUNIT METHYLTRANSFERASE I"/>
    <property type="match status" value="1"/>
</dbReference>
<dbReference type="CDD" id="cd11648">
    <property type="entry name" value="RsmI"/>
    <property type="match status" value="1"/>
</dbReference>
<dbReference type="Gene3D" id="3.40.1010.10">
    <property type="entry name" value="Cobalt-precorrin-4 Transmethylase, Domain 1"/>
    <property type="match status" value="1"/>
</dbReference>
<dbReference type="EMBL" id="JAEKPD010000010">
    <property type="protein sequence ID" value="MBJ3763366.1"/>
    <property type="molecule type" value="Genomic_DNA"/>
</dbReference>
<dbReference type="EC" id="2.1.1.198" evidence="6"/>
<evidence type="ECO:0000259" key="7">
    <source>
        <dbReference type="Pfam" id="PF00590"/>
    </source>
</evidence>
<evidence type="ECO:0000256" key="2">
    <source>
        <dbReference type="ARBA" id="ARBA00022552"/>
    </source>
</evidence>
<feature type="domain" description="Tetrapyrrole methylase" evidence="7">
    <location>
        <begin position="12"/>
        <end position="213"/>
    </location>
</feature>
<dbReference type="InterPro" id="IPR053910">
    <property type="entry name" value="RsmI_HTH"/>
</dbReference>
<dbReference type="GO" id="GO:0005737">
    <property type="term" value="C:cytoplasm"/>
    <property type="evidence" value="ECO:0007669"/>
    <property type="project" value="UniProtKB-SubCell"/>
</dbReference>
<dbReference type="InterPro" id="IPR000878">
    <property type="entry name" value="4pyrrol_Mease"/>
</dbReference>
<dbReference type="RefSeq" id="WP_198916544.1">
    <property type="nucleotide sequence ID" value="NZ_JAEKPD010000010.1"/>
</dbReference>
<dbReference type="PANTHER" id="PTHR46111:SF1">
    <property type="entry name" value="RIBOSOMAL RNA SMALL SUBUNIT METHYLTRANSFERASE I"/>
    <property type="match status" value="1"/>
</dbReference>
<name>A0A934MEE2_9RHOB</name>
<dbReference type="HAMAP" id="MF_01877">
    <property type="entry name" value="16SrRNA_methyltr_I"/>
    <property type="match status" value="1"/>
</dbReference>
<dbReference type="Proteomes" id="UP000642488">
    <property type="component" value="Unassembled WGS sequence"/>
</dbReference>
<dbReference type="NCBIfam" id="TIGR00096">
    <property type="entry name" value="16S rRNA (cytidine(1402)-2'-O)-methyltransferase"/>
    <property type="match status" value="1"/>
</dbReference>
<dbReference type="Pfam" id="PF23016">
    <property type="entry name" value="RsmI_C"/>
    <property type="match status" value="1"/>
</dbReference>
<dbReference type="FunFam" id="3.40.1010.10:FF:000007">
    <property type="entry name" value="Ribosomal RNA small subunit methyltransferase I"/>
    <property type="match status" value="1"/>
</dbReference>
<comment type="similarity">
    <text evidence="6">Belongs to the methyltransferase superfamily. RsmI family.</text>
</comment>